<name>A0A4Y7JJ50_PAPSO</name>
<dbReference type="Gramene" id="RZC59818">
    <property type="protein sequence ID" value="RZC59818"/>
    <property type="gene ID" value="C5167_007120"/>
</dbReference>
<accession>A0A4Y7JJ50</accession>
<dbReference type="Proteomes" id="UP000316621">
    <property type="component" value="Chromosome 4"/>
</dbReference>
<dbReference type="InterPro" id="IPR036047">
    <property type="entry name" value="F-box-like_dom_sf"/>
</dbReference>
<dbReference type="InterPro" id="IPR053197">
    <property type="entry name" value="F-box_SCFL_complex_component"/>
</dbReference>
<dbReference type="CDD" id="cd22160">
    <property type="entry name" value="F-box_AtFBL13-like"/>
    <property type="match status" value="1"/>
</dbReference>
<dbReference type="EMBL" id="CM010718">
    <property type="protein sequence ID" value="RZC59818.1"/>
    <property type="molecule type" value="Genomic_DNA"/>
</dbReference>
<dbReference type="Gene3D" id="1.20.1280.50">
    <property type="match status" value="1"/>
</dbReference>
<organism evidence="2 3">
    <name type="scientific">Papaver somniferum</name>
    <name type="common">Opium poppy</name>
    <dbReference type="NCBI Taxonomy" id="3469"/>
    <lineage>
        <taxon>Eukaryota</taxon>
        <taxon>Viridiplantae</taxon>
        <taxon>Streptophyta</taxon>
        <taxon>Embryophyta</taxon>
        <taxon>Tracheophyta</taxon>
        <taxon>Spermatophyta</taxon>
        <taxon>Magnoliopsida</taxon>
        <taxon>Ranunculales</taxon>
        <taxon>Papaveraceae</taxon>
        <taxon>Papaveroideae</taxon>
        <taxon>Papaver</taxon>
    </lineage>
</organism>
<proteinExistence type="predicted"/>
<gene>
    <name evidence="2" type="ORF">C5167_007120</name>
</gene>
<dbReference type="InterPro" id="IPR053781">
    <property type="entry name" value="F-box_AtFBL13-like"/>
</dbReference>
<keyword evidence="3" id="KW-1185">Reference proteome</keyword>
<evidence type="ECO:0000259" key="1">
    <source>
        <dbReference type="PROSITE" id="PS50181"/>
    </source>
</evidence>
<evidence type="ECO:0000313" key="3">
    <source>
        <dbReference type="Proteomes" id="UP000316621"/>
    </source>
</evidence>
<dbReference type="PANTHER" id="PTHR34223">
    <property type="entry name" value="OS11G0201299 PROTEIN"/>
    <property type="match status" value="1"/>
</dbReference>
<protein>
    <recommendedName>
        <fullName evidence="1">F-box domain-containing protein</fullName>
    </recommendedName>
</protein>
<dbReference type="SUPFAM" id="SSF81383">
    <property type="entry name" value="F-box domain"/>
    <property type="match status" value="1"/>
</dbReference>
<sequence length="221" mass="25133">MPHKLPIINSSIISQTKSLCSPTSLLNYPYTQQNNMSEAEDRISNLPASLLHHILYFVPTCDAARTSVLSKRWKYIWRSLSFNCQVLEFLCMVNCTWSHMKNFCISNPALKLLFILNVEEEDGFQNCALKIHAPSLESLTYIGRAAKDYALSSIPKLVEVSILFRLSLANKKTTMTIQVMMGVKTTTRMTLLRVKITMSMKMMVGQLEWWPPDVLFSSISG</sequence>
<evidence type="ECO:0000313" key="2">
    <source>
        <dbReference type="EMBL" id="RZC59818.1"/>
    </source>
</evidence>
<dbReference type="Pfam" id="PF00646">
    <property type="entry name" value="F-box"/>
    <property type="match status" value="1"/>
</dbReference>
<dbReference type="InterPro" id="IPR001810">
    <property type="entry name" value="F-box_dom"/>
</dbReference>
<reference evidence="2 3" key="1">
    <citation type="journal article" date="2018" name="Science">
        <title>The opium poppy genome and morphinan production.</title>
        <authorList>
            <person name="Guo L."/>
            <person name="Winzer T."/>
            <person name="Yang X."/>
            <person name="Li Y."/>
            <person name="Ning Z."/>
            <person name="He Z."/>
            <person name="Teodor R."/>
            <person name="Lu Y."/>
            <person name="Bowser T.A."/>
            <person name="Graham I.A."/>
            <person name="Ye K."/>
        </authorList>
    </citation>
    <scope>NUCLEOTIDE SEQUENCE [LARGE SCALE GENOMIC DNA]</scope>
    <source>
        <strain evidence="3">cv. HN1</strain>
        <tissue evidence="2">Leaves</tissue>
    </source>
</reference>
<feature type="domain" description="F-box" evidence="1">
    <location>
        <begin position="40"/>
        <end position="100"/>
    </location>
</feature>
<dbReference type="AlphaFoldDB" id="A0A4Y7JJ50"/>
<dbReference type="PANTHER" id="PTHR34223:SF51">
    <property type="entry name" value="OS06G0556300 PROTEIN"/>
    <property type="match status" value="1"/>
</dbReference>
<dbReference type="PROSITE" id="PS50181">
    <property type="entry name" value="FBOX"/>
    <property type="match status" value="1"/>
</dbReference>